<dbReference type="GO" id="GO:0010124">
    <property type="term" value="P:phenylacetate catabolic process"/>
    <property type="evidence" value="ECO:0007669"/>
    <property type="project" value="TreeGrafter"/>
</dbReference>
<evidence type="ECO:0000256" key="4">
    <source>
        <dbReference type="ARBA" id="ARBA00023315"/>
    </source>
</evidence>
<dbReference type="GO" id="GO:0005737">
    <property type="term" value="C:cytoplasm"/>
    <property type="evidence" value="ECO:0007669"/>
    <property type="project" value="UniProtKB-ARBA"/>
</dbReference>
<dbReference type="Pfam" id="PF00108">
    <property type="entry name" value="Thiolase_N"/>
    <property type="match status" value="1"/>
</dbReference>
<keyword evidence="4 7" id="KW-0012">Acyltransferase</keyword>
<evidence type="ECO:0000256" key="7">
    <source>
        <dbReference type="RuleBase" id="RU003557"/>
    </source>
</evidence>
<dbReference type="InterPro" id="IPR016039">
    <property type="entry name" value="Thiolase-like"/>
</dbReference>
<dbReference type="Gene3D" id="3.40.47.10">
    <property type="match status" value="1"/>
</dbReference>
<comment type="caution">
    <text evidence="10">The sequence shown here is derived from an EMBL/GenBank/DDBJ whole genome shotgun (WGS) entry which is preliminary data.</text>
</comment>
<feature type="active site" description="Proton acceptor" evidence="6">
    <location>
        <position position="383"/>
    </location>
</feature>
<dbReference type="GO" id="GO:0006635">
    <property type="term" value="P:fatty acid beta-oxidation"/>
    <property type="evidence" value="ECO:0007669"/>
    <property type="project" value="TreeGrafter"/>
</dbReference>
<evidence type="ECO:0000259" key="8">
    <source>
        <dbReference type="Pfam" id="PF00108"/>
    </source>
</evidence>
<dbReference type="EMBL" id="VWSH01000001">
    <property type="protein sequence ID" value="KAA5536706.1"/>
    <property type="molecule type" value="Genomic_DNA"/>
</dbReference>
<dbReference type="PANTHER" id="PTHR43853:SF2">
    <property type="entry name" value="3-OXOADIPYL-COA_3-OXO-5,6-DEHYDROSUBERYL-COA THIOLASE"/>
    <property type="match status" value="1"/>
</dbReference>
<evidence type="ECO:0000256" key="1">
    <source>
        <dbReference type="ARBA" id="ARBA00005189"/>
    </source>
</evidence>
<comment type="pathway">
    <text evidence="1">Lipid metabolism.</text>
</comment>
<dbReference type="PROSITE" id="PS00098">
    <property type="entry name" value="THIOLASE_1"/>
    <property type="match status" value="1"/>
</dbReference>
<dbReference type="InterPro" id="IPR050215">
    <property type="entry name" value="Thiolase-like_sf_Thiolase"/>
</dbReference>
<dbReference type="Pfam" id="PF02803">
    <property type="entry name" value="Thiolase_C"/>
    <property type="match status" value="1"/>
</dbReference>
<dbReference type="InterPro" id="IPR020610">
    <property type="entry name" value="Thiolase_AS"/>
</dbReference>
<keyword evidence="3 7" id="KW-0808">Transferase</keyword>
<feature type="active site" description="Proton acceptor" evidence="6">
    <location>
        <position position="353"/>
    </location>
</feature>
<comment type="similarity">
    <text evidence="2 7">Belongs to the thiolase-like superfamily. Thiolase family.</text>
</comment>
<dbReference type="SUPFAM" id="SSF53901">
    <property type="entry name" value="Thiolase-like"/>
    <property type="match status" value="2"/>
</dbReference>
<dbReference type="PIRSF" id="PIRSF000429">
    <property type="entry name" value="Ac-CoA_Ac_transf"/>
    <property type="match status" value="1"/>
</dbReference>
<dbReference type="InterPro" id="IPR020613">
    <property type="entry name" value="Thiolase_CS"/>
</dbReference>
<dbReference type="AlphaFoldDB" id="A0A5M6CNW7"/>
<sequence length="397" mass="42211">MSVYVIDAVRTPIGKYGGTLSSVRPDDMLAHVIKSLVERNPGLDVNAIEDVIAGAANQAGEDNRDVARMSALLAGLPITVGGNTVNRLCASGLQAIMDASRAIQCGEGEIFIAGGVESMTRAPFVMGKSDKPFGRSQEMFDTTMGWRFINPKLSALYHPYTMGETAENVAKQWNISREAQDQFAFESQDKYQKAHEAGKFADELVPVTIELGKGKTTVFDKDEHPRMSPLDKLAELKPAFIKDGTVTAGNSSGINDGAAALLLASEDAVKKYNLKPIAKIVSRAIAGVDPSIMGIGPVPATEKALQRAGLTIEDIGLAELNEAFASQSLAVMQDLKINPEIVNVNGGAIAIGHPLGCSGARISATLLHEMKRRNVRYGLATMCIGVGQGAAIIYELV</sequence>
<dbReference type="PROSITE" id="PS00737">
    <property type="entry name" value="THIOLASE_2"/>
    <property type="match status" value="1"/>
</dbReference>
<evidence type="ECO:0000256" key="6">
    <source>
        <dbReference type="PIRSR" id="PIRSR000429-1"/>
    </source>
</evidence>
<accession>A0A5M6CNW7</accession>
<keyword evidence="11" id="KW-1185">Reference proteome</keyword>
<dbReference type="GO" id="GO:0003988">
    <property type="term" value="F:acetyl-CoA C-acyltransferase activity"/>
    <property type="evidence" value="ECO:0007669"/>
    <property type="project" value="UniProtKB-EC"/>
</dbReference>
<protein>
    <recommendedName>
        <fullName evidence="5">acetyl-CoA C-acyltransferase</fullName>
        <ecNumber evidence="5">2.3.1.16</ecNumber>
    </recommendedName>
</protein>
<feature type="active site" description="Acyl-thioester intermediate" evidence="6">
    <location>
        <position position="89"/>
    </location>
</feature>
<dbReference type="EC" id="2.3.1.16" evidence="5"/>
<gene>
    <name evidence="10" type="ORF">F0919_03280</name>
</gene>
<dbReference type="InterPro" id="IPR020617">
    <property type="entry name" value="Thiolase_C"/>
</dbReference>
<dbReference type="PANTHER" id="PTHR43853">
    <property type="entry name" value="3-KETOACYL-COA THIOLASE, PEROXISOMAL"/>
    <property type="match status" value="1"/>
</dbReference>
<dbReference type="RefSeq" id="WP_150031283.1">
    <property type="nucleotide sequence ID" value="NZ_VWSH01000001.1"/>
</dbReference>
<evidence type="ECO:0000256" key="3">
    <source>
        <dbReference type="ARBA" id="ARBA00022679"/>
    </source>
</evidence>
<dbReference type="InterPro" id="IPR020616">
    <property type="entry name" value="Thiolase_N"/>
</dbReference>
<dbReference type="PROSITE" id="PS00099">
    <property type="entry name" value="THIOLASE_3"/>
    <property type="match status" value="1"/>
</dbReference>
<name>A0A5M6CNW7_9BACT</name>
<dbReference type="Proteomes" id="UP000323632">
    <property type="component" value="Unassembled WGS sequence"/>
</dbReference>
<evidence type="ECO:0000313" key="11">
    <source>
        <dbReference type="Proteomes" id="UP000323632"/>
    </source>
</evidence>
<dbReference type="InterPro" id="IPR002155">
    <property type="entry name" value="Thiolase"/>
</dbReference>
<evidence type="ECO:0000313" key="10">
    <source>
        <dbReference type="EMBL" id="KAA5536706.1"/>
    </source>
</evidence>
<dbReference type="CDD" id="cd00751">
    <property type="entry name" value="thiolase"/>
    <property type="match status" value="1"/>
</dbReference>
<feature type="domain" description="Thiolase C-terminal" evidence="9">
    <location>
        <begin position="274"/>
        <end position="395"/>
    </location>
</feature>
<reference evidence="10 11" key="1">
    <citation type="submission" date="2019-09" db="EMBL/GenBank/DDBJ databases">
        <title>Genome sequence and assembly of Taibaiella sp.</title>
        <authorList>
            <person name="Chhetri G."/>
        </authorList>
    </citation>
    <scope>NUCLEOTIDE SEQUENCE [LARGE SCALE GENOMIC DNA]</scope>
    <source>
        <strain evidence="10 11">KVB11</strain>
    </source>
</reference>
<evidence type="ECO:0000256" key="2">
    <source>
        <dbReference type="ARBA" id="ARBA00010982"/>
    </source>
</evidence>
<dbReference type="FunFam" id="3.40.47.10:FF:000010">
    <property type="entry name" value="Acetyl-CoA acetyltransferase (Thiolase)"/>
    <property type="match status" value="1"/>
</dbReference>
<proteinExistence type="inferred from homology"/>
<organism evidence="10 11">
    <name type="scientific">Taibaiella lutea</name>
    <dbReference type="NCBI Taxonomy" id="2608001"/>
    <lineage>
        <taxon>Bacteria</taxon>
        <taxon>Pseudomonadati</taxon>
        <taxon>Bacteroidota</taxon>
        <taxon>Chitinophagia</taxon>
        <taxon>Chitinophagales</taxon>
        <taxon>Chitinophagaceae</taxon>
        <taxon>Taibaiella</taxon>
    </lineage>
</organism>
<evidence type="ECO:0000259" key="9">
    <source>
        <dbReference type="Pfam" id="PF02803"/>
    </source>
</evidence>
<feature type="domain" description="Thiolase N-terminal" evidence="8">
    <location>
        <begin position="3"/>
        <end position="267"/>
    </location>
</feature>
<dbReference type="NCBIfam" id="TIGR01930">
    <property type="entry name" value="AcCoA-C-Actrans"/>
    <property type="match status" value="1"/>
</dbReference>
<evidence type="ECO:0000256" key="5">
    <source>
        <dbReference type="ARBA" id="ARBA00024073"/>
    </source>
</evidence>
<dbReference type="InterPro" id="IPR020615">
    <property type="entry name" value="Thiolase_acyl_enz_int_AS"/>
</dbReference>